<dbReference type="Proteomes" id="UP000008366">
    <property type="component" value="Unassembled WGS sequence"/>
</dbReference>
<dbReference type="EMBL" id="BAHD01000074">
    <property type="protein sequence ID" value="GAB97562.1"/>
    <property type="molecule type" value="Genomic_DNA"/>
</dbReference>
<dbReference type="CDD" id="cd04697">
    <property type="entry name" value="NUDIX_Hydrolase"/>
    <property type="match status" value="1"/>
</dbReference>
<evidence type="ECO:0000313" key="8">
    <source>
        <dbReference type="EMBL" id="GAB97562.1"/>
    </source>
</evidence>
<dbReference type="InterPro" id="IPR015797">
    <property type="entry name" value="NUDIX_hydrolase-like_dom_sf"/>
</dbReference>
<dbReference type="GO" id="GO:0046872">
    <property type="term" value="F:metal ion binding"/>
    <property type="evidence" value="ECO:0007669"/>
    <property type="project" value="UniProtKB-KW"/>
</dbReference>
<dbReference type="PROSITE" id="PS51462">
    <property type="entry name" value="NUDIX"/>
    <property type="match status" value="1"/>
</dbReference>
<evidence type="ECO:0000256" key="6">
    <source>
        <dbReference type="PIRSR" id="PIRSR017340-1"/>
    </source>
</evidence>
<comment type="caution">
    <text evidence="8">The sequence shown here is derived from an EMBL/GenBank/DDBJ whole genome shotgun (WGS) entry which is preliminary data.</text>
</comment>
<evidence type="ECO:0000256" key="4">
    <source>
        <dbReference type="ARBA" id="ARBA00022801"/>
    </source>
</evidence>
<evidence type="ECO:0000256" key="2">
    <source>
        <dbReference type="ARBA" id="ARBA00005582"/>
    </source>
</evidence>
<dbReference type="PROSITE" id="PS00893">
    <property type="entry name" value="NUDIX_BOX"/>
    <property type="match status" value="1"/>
</dbReference>
<dbReference type="SUPFAM" id="SSF55811">
    <property type="entry name" value="Nudix"/>
    <property type="match status" value="1"/>
</dbReference>
<dbReference type="PANTHER" id="PTHR10885">
    <property type="entry name" value="ISOPENTENYL-DIPHOSPHATE DELTA-ISOMERASE"/>
    <property type="match status" value="1"/>
</dbReference>
<dbReference type="OrthoDB" id="67499at2"/>
<evidence type="ECO:0000259" key="7">
    <source>
        <dbReference type="PROSITE" id="PS51462"/>
    </source>
</evidence>
<evidence type="ECO:0000313" key="9">
    <source>
        <dbReference type="Proteomes" id="UP000008366"/>
    </source>
</evidence>
<evidence type="ECO:0000256" key="5">
    <source>
        <dbReference type="ARBA" id="ARBA00022842"/>
    </source>
</evidence>
<dbReference type="Pfam" id="PF00293">
    <property type="entry name" value="NUDIX"/>
    <property type="match status" value="1"/>
</dbReference>
<comment type="similarity">
    <text evidence="2">Belongs to the Nudix hydrolase family.</text>
</comment>
<dbReference type="AlphaFoldDB" id="K6WZL6"/>
<gene>
    <name evidence="8" type="ORF">KILIM_074_00110</name>
</gene>
<evidence type="ECO:0000256" key="1">
    <source>
        <dbReference type="ARBA" id="ARBA00001946"/>
    </source>
</evidence>
<evidence type="ECO:0000256" key="3">
    <source>
        <dbReference type="ARBA" id="ARBA00022723"/>
    </source>
</evidence>
<dbReference type="GO" id="GO:0016817">
    <property type="term" value="F:hydrolase activity, acting on acid anhydrides"/>
    <property type="evidence" value="ECO:0007669"/>
    <property type="project" value="InterPro"/>
</dbReference>
<sequence length="176" mass="19269">MGARELVDLYDDHGRVVGQATRAQVRGQNLQHAATAVLVRNQRGELFVHRRTDTKDVYPGLFDVAAGGVVEAGEDPAQAAAREAFEELGVHGVPLLPLGVAHYADEHTRYLAFCFEVVYDGPIRLQPEEVAWGAWLPVAEALAWLTDDEHPFVPDTTALLLDHLRRAVAGQEVVEG</sequence>
<proteinExistence type="inferred from homology"/>
<dbReference type="STRING" id="1184609.KILIM_074_00110"/>
<feature type="domain" description="Nudix hydrolase" evidence="7">
    <location>
        <begin position="30"/>
        <end position="158"/>
    </location>
</feature>
<feature type="binding site" evidence="6">
    <location>
        <position position="87"/>
    </location>
    <ligand>
        <name>Mg(2+)</name>
        <dbReference type="ChEBI" id="CHEBI:18420"/>
    </ligand>
</feature>
<protein>
    <submittedName>
        <fullName evidence="8">Putative hydrolase</fullName>
    </submittedName>
</protein>
<accession>K6WZL6</accession>
<keyword evidence="5 6" id="KW-0460">Magnesium</keyword>
<dbReference type="PANTHER" id="PTHR10885:SF0">
    <property type="entry name" value="ISOPENTENYL-DIPHOSPHATE DELTA-ISOMERASE"/>
    <property type="match status" value="1"/>
</dbReference>
<dbReference type="eggNOG" id="COG0494">
    <property type="taxonomic scope" value="Bacteria"/>
</dbReference>
<dbReference type="PIRSF" id="PIRSF017340">
    <property type="entry name" value="Nudix_hydro"/>
    <property type="match status" value="1"/>
</dbReference>
<reference evidence="8 9" key="1">
    <citation type="submission" date="2012-08" db="EMBL/GenBank/DDBJ databases">
        <title>Whole genome shotgun sequence of Kineosphaera limosa NBRC 100340.</title>
        <authorList>
            <person name="Yoshida I."/>
            <person name="Isaki S."/>
            <person name="Hosoyama A."/>
            <person name="Tsuchikane K."/>
            <person name="Katsumata H."/>
            <person name="Ando Y."/>
            <person name="Ohji S."/>
            <person name="Hamada M."/>
            <person name="Tamura T."/>
            <person name="Yamazoe A."/>
            <person name="Yamazaki S."/>
            <person name="Fujita N."/>
        </authorList>
    </citation>
    <scope>NUCLEOTIDE SEQUENCE [LARGE SCALE GENOMIC DNA]</scope>
    <source>
        <strain evidence="8 9">NBRC 100340</strain>
    </source>
</reference>
<feature type="binding site" evidence="6">
    <location>
        <position position="83"/>
    </location>
    <ligand>
        <name>Mg(2+)</name>
        <dbReference type="ChEBI" id="CHEBI:18420"/>
    </ligand>
</feature>
<dbReference type="InterPro" id="IPR000086">
    <property type="entry name" value="NUDIX_hydrolase_dom"/>
</dbReference>
<dbReference type="InterPro" id="IPR020084">
    <property type="entry name" value="NUDIX_hydrolase_CS"/>
</dbReference>
<keyword evidence="3 6" id="KW-0479">Metal-binding</keyword>
<keyword evidence="4 8" id="KW-0378">Hydrolase</keyword>
<name>K6WZL6_9MICO</name>
<dbReference type="RefSeq" id="WP_006594094.1">
    <property type="nucleotide sequence ID" value="NZ_BAHD01000074.1"/>
</dbReference>
<keyword evidence="9" id="KW-1185">Reference proteome</keyword>
<dbReference type="Gene3D" id="3.90.79.10">
    <property type="entry name" value="Nucleoside Triphosphate Pyrophosphohydrolase"/>
    <property type="match status" value="1"/>
</dbReference>
<organism evidence="8 9">
    <name type="scientific">Kineosphaera limosa NBRC 100340</name>
    <dbReference type="NCBI Taxonomy" id="1184609"/>
    <lineage>
        <taxon>Bacteria</taxon>
        <taxon>Bacillati</taxon>
        <taxon>Actinomycetota</taxon>
        <taxon>Actinomycetes</taxon>
        <taxon>Micrococcales</taxon>
        <taxon>Dermatophilaceae</taxon>
        <taxon>Kineosphaera</taxon>
    </lineage>
</organism>
<comment type="cofactor">
    <cofactor evidence="1">
        <name>Mg(2+)</name>
        <dbReference type="ChEBI" id="CHEBI:18420"/>
    </cofactor>
</comment>
<dbReference type="InterPro" id="IPR024195">
    <property type="entry name" value="NUDIX_hydrolase_YfcD_pred"/>
</dbReference>